<dbReference type="PROSITE" id="PS00114">
    <property type="entry name" value="PRPP_SYNTHASE"/>
    <property type="match status" value="1"/>
</dbReference>
<evidence type="ECO:0000313" key="17">
    <source>
        <dbReference type="EMBL" id="UYT10004.1"/>
    </source>
</evidence>
<dbReference type="EMBL" id="CP109635">
    <property type="protein sequence ID" value="UYT10004.1"/>
    <property type="molecule type" value="Genomic_DNA"/>
</dbReference>
<dbReference type="FunFam" id="3.40.50.2020:FF:000001">
    <property type="entry name" value="Ribose-phosphate pyrophosphokinase"/>
    <property type="match status" value="1"/>
</dbReference>
<dbReference type="NCBIfam" id="NF002320">
    <property type="entry name" value="PRK01259.1"/>
    <property type="match status" value="1"/>
</dbReference>
<dbReference type="EMBL" id="FOTJ01000006">
    <property type="protein sequence ID" value="SFL35873.1"/>
    <property type="molecule type" value="Genomic_DNA"/>
</dbReference>
<evidence type="ECO:0000256" key="4">
    <source>
        <dbReference type="ARBA" id="ARBA00022727"/>
    </source>
</evidence>
<feature type="binding site" evidence="12">
    <location>
        <position position="223"/>
    </location>
    <ligand>
        <name>D-ribose 5-phosphate</name>
        <dbReference type="ChEBI" id="CHEBI:78346"/>
    </ligand>
</feature>
<comment type="caution">
    <text evidence="12">Lacks conserved residue(s) required for the propagation of feature annotation.</text>
</comment>
<dbReference type="InterPro" id="IPR005946">
    <property type="entry name" value="Rib-P_diPkinase"/>
</dbReference>
<dbReference type="Proteomes" id="UP001164042">
    <property type="component" value="Chromosome"/>
</dbReference>
<dbReference type="GO" id="GO:0009156">
    <property type="term" value="P:ribonucleoside monophosphate biosynthetic process"/>
    <property type="evidence" value="ECO:0007669"/>
    <property type="project" value="InterPro"/>
</dbReference>
<evidence type="ECO:0000256" key="8">
    <source>
        <dbReference type="ARBA" id="ARBA00022842"/>
    </source>
</evidence>
<feature type="binding site" evidence="12">
    <location>
        <begin position="227"/>
        <end position="231"/>
    </location>
    <ligand>
        <name>D-ribose 5-phosphate</name>
        <dbReference type="ChEBI" id="CHEBI:78346"/>
    </ligand>
</feature>
<feature type="binding site" evidence="12">
    <location>
        <position position="134"/>
    </location>
    <ligand>
        <name>Mg(2+)</name>
        <dbReference type="ChEBI" id="CHEBI:18420"/>
    </ligand>
</feature>
<dbReference type="Proteomes" id="UP000504756">
    <property type="component" value="Unassembled WGS sequence"/>
</dbReference>
<evidence type="ECO:0000313" key="16">
    <source>
        <dbReference type="EMBL" id="SFL35873.1"/>
    </source>
</evidence>
<keyword evidence="8 12" id="KW-0460">Magnesium</keyword>
<dbReference type="InterPro" id="IPR000836">
    <property type="entry name" value="PRTase_dom"/>
</dbReference>
<dbReference type="EMBL" id="CP118627">
    <property type="protein sequence ID" value="WEA13394.1"/>
    <property type="molecule type" value="Genomic_DNA"/>
</dbReference>
<proteinExistence type="inferred from homology"/>
<evidence type="ECO:0000256" key="7">
    <source>
        <dbReference type="ARBA" id="ARBA00022840"/>
    </source>
</evidence>
<dbReference type="SMART" id="SM01400">
    <property type="entry name" value="Pribosyltran_N"/>
    <property type="match status" value="1"/>
</dbReference>
<evidence type="ECO:0000256" key="12">
    <source>
        <dbReference type="HAMAP-Rule" id="MF_00583"/>
    </source>
</evidence>
<evidence type="ECO:0000256" key="3">
    <source>
        <dbReference type="ARBA" id="ARBA00022723"/>
    </source>
</evidence>
<dbReference type="Gene3D" id="3.40.50.2020">
    <property type="match status" value="2"/>
</dbReference>
<evidence type="ECO:0000313" key="14">
    <source>
        <dbReference type="EMBL" id="GFO52700.1"/>
    </source>
</evidence>
<name>A0A1I4H2I5_9LACT</name>
<comment type="catalytic activity">
    <reaction evidence="9 12">
        <text>D-ribose 5-phosphate + ATP = 5-phospho-alpha-D-ribose 1-diphosphate + AMP + H(+)</text>
        <dbReference type="Rhea" id="RHEA:15609"/>
        <dbReference type="ChEBI" id="CHEBI:15378"/>
        <dbReference type="ChEBI" id="CHEBI:30616"/>
        <dbReference type="ChEBI" id="CHEBI:58017"/>
        <dbReference type="ChEBI" id="CHEBI:78346"/>
        <dbReference type="ChEBI" id="CHEBI:456215"/>
        <dbReference type="EC" id="2.7.6.1"/>
    </reaction>
</comment>
<dbReference type="EMBL" id="BLXU01000014">
    <property type="protein sequence ID" value="GFO52700.1"/>
    <property type="molecule type" value="Genomic_DNA"/>
</dbReference>
<dbReference type="OMA" id="HYAYARS"/>
<comment type="function">
    <text evidence="10 12">Involved in the biosynthesis of the central metabolite phospho-alpha-D-ribosyl-1-pyrophosphate (PRPP) via the transfer of pyrophosphoryl group from ATP to 1-hydroxyl of ribose-5-phosphate (Rib-5-P).</text>
</comment>
<keyword evidence="12" id="KW-0963">Cytoplasm</keyword>
<reference evidence="17" key="3">
    <citation type="submission" date="2022-10" db="EMBL/GenBank/DDBJ databases">
        <title>Genome assembly of Lactococcus garvieae isolates from cricket gut.</title>
        <authorList>
            <person name="Luecke A.R."/>
            <person name="Brown A.M.V."/>
            <person name="Wakeman C.A."/>
        </authorList>
    </citation>
    <scope>NUCLEOTIDE SEQUENCE</scope>
    <source>
        <strain evidence="17">Alexii-11_2</strain>
    </source>
</reference>
<dbReference type="InterPro" id="IPR037515">
    <property type="entry name" value="Rib-P_diPkinase_bac"/>
</dbReference>
<dbReference type="Pfam" id="PF14572">
    <property type="entry name" value="Pribosyl_synth"/>
    <property type="match status" value="1"/>
</dbReference>
<evidence type="ECO:0000313" key="20">
    <source>
        <dbReference type="Proteomes" id="UP000504756"/>
    </source>
</evidence>
<dbReference type="GO" id="GO:0005524">
    <property type="term" value="F:ATP binding"/>
    <property type="evidence" value="ECO:0007669"/>
    <property type="project" value="UniProtKB-KW"/>
</dbReference>
<dbReference type="GO" id="GO:0006164">
    <property type="term" value="P:purine nucleotide biosynthetic process"/>
    <property type="evidence" value="ECO:0007669"/>
    <property type="project" value="TreeGrafter"/>
</dbReference>
<dbReference type="InterPro" id="IPR000842">
    <property type="entry name" value="PRib_PP_synth_CS"/>
</dbReference>
<comment type="pathway">
    <text evidence="1 12">Metabolic intermediate biosynthesis; 5-phospho-alpha-D-ribose 1-diphosphate biosynthesis; 5-phospho-alpha-D-ribose 1-diphosphate from D-ribose 5-phosphate (route I): step 1/1.</text>
</comment>
<evidence type="ECO:0000256" key="11">
    <source>
        <dbReference type="ARBA" id="ARBA00061444"/>
    </source>
</evidence>
<dbReference type="UniPathway" id="UPA00087">
    <property type="reaction ID" value="UER00172"/>
</dbReference>
<reference evidence="14 20" key="2">
    <citation type="submission" date="2020-06" db="EMBL/GenBank/DDBJ databases">
        <title>Draft genome sequence of Lactic acid bacteria from Okinawan-style tofu.</title>
        <authorList>
            <person name="Takara I."/>
            <person name="Ikematsu S."/>
        </authorList>
    </citation>
    <scope>NUCLEOTIDE SEQUENCE [LARGE SCALE GENOMIC DNA]</scope>
    <source>
        <strain evidence="20">lg38</strain>
        <strain evidence="14">Lg38</strain>
    </source>
</reference>
<dbReference type="GO" id="GO:0000287">
    <property type="term" value="F:magnesium ion binding"/>
    <property type="evidence" value="ECO:0007669"/>
    <property type="project" value="UniProtKB-UniRule"/>
</dbReference>
<reference evidence="15" key="5">
    <citation type="submission" date="2023-04" db="EMBL/GenBank/DDBJ databases">
        <title>Genomic analysis of Lactococcus garvieae isolates.</title>
        <authorList>
            <person name="Zhanghang C."/>
        </authorList>
    </citation>
    <scope>NUCLEOTIDE SEQUENCE</scope>
    <source>
        <strain evidence="15">ZB-1</strain>
    </source>
</reference>
<dbReference type="GeneID" id="61073691"/>
<evidence type="ECO:0000313" key="19">
    <source>
        <dbReference type="Proteomes" id="UP000181969"/>
    </source>
</evidence>
<dbReference type="Proteomes" id="UP001217324">
    <property type="component" value="Chromosome"/>
</dbReference>
<dbReference type="GO" id="GO:0006015">
    <property type="term" value="P:5-phosphoribose 1-diphosphate biosynthetic process"/>
    <property type="evidence" value="ECO:0007669"/>
    <property type="project" value="UniProtKB-UniRule"/>
</dbReference>
<feature type="domain" description="Ribose-phosphate pyrophosphokinase N-terminal" evidence="13">
    <location>
        <begin position="8"/>
        <end position="124"/>
    </location>
</feature>
<dbReference type="EMBL" id="JARYTV010000007">
    <property type="protein sequence ID" value="MDH7960442.1"/>
    <property type="molecule type" value="Genomic_DNA"/>
</dbReference>
<dbReference type="GO" id="GO:0002189">
    <property type="term" value="C:ribose phosphate diphosphokinase complex"/>
    <property type="evidence" value="ECO:0007669"/>
    <property type="project" value="TreeGrafter"/>
</dbReference>
<dbReference type="AlphaFoldDB" id="A0A1I4H2I5"/>
<protein>
    <recommendedName>
        <fullName evidence="12">Putative ribose-phosphate pyrophosphokinase</fullName>
        <shortName evidence="12">RPPK</shortName>
        <ecNumber evidence="12">2.7.6.1</ecNumber>
    </recommendedName>
    <alternativeName>
        <fullName evidence="12">5-phospho-D-ribosyl alpha-1-diphosphate synthase</fullName>
    </alternativeName>
    <alternativeName>
        <fullName evidence="12">Phosphoribosyl diphosphate synthase</fullName>
    </alternativeName>
    <alternativeName>
        <fullName evidence="12">Phosphoribosyl pyrophosphate synthase</fullName>
        <shortName evidence="12">P-Rib-PP synthase</shortName>
        <shortName evidence="12">PRPP synthase</shortName>
        <shortName evidence="12">PRPPase</shortName>
    </alternativeName>
</protein>
<dbReference type="HAMAP" id="MF_00583_B">
    <property type="entry name" value="RibP_PPkinase_B"/>
    <property type="match status" value="1"/>
</dbReference>
<keyword evidence="6 12" id="KW-0418">Kinase</keyword>
<comment type="similarity">
    <text evidence="11 12">Belongs to the ribose-phosphate pyrophosphokinase family. Class I subfamily.</text>
</comment>
<dbReference type="NCBIfam" id="NF002686">
    <property type="entry name" value="PRK02458.1"/>
    <property type="match status" value="1"/>
</dbReference>
<accession>A0A1I4H2I5</accession>
<dbReference type="GO" id="GO:0005737">
    <property type="term" value="C:cytoplasm"/>
    <property type="evidence" value="ECO:0007669"/>
    <property type="project" value="UniProtKB-SubCell"/>
</dbReference>
<evidence type="ECO:0000256" key="6">
    <source>
        <dbReference type="ARBA" id="ARBA00022777"/>
    </source>
</evidence>
<organism evidence="16 19">
    <name type="scientific">Lactococcus garvieae</name>
    <dbReference type="NCBI Taxonomy" id="1363"/>
    <lineage>
        <taxon>Bacteria</taxon>
        <taxon>Bacillati</taxon>
        <taxon>Bacillota</taxon>
        <taxon>Bacilli</taxon>
        <taxon>Lactobacillales</taxon>
        <taxon>Streptococcaceae</taxon>
        <taxon>Lactococcus</taxon>
    </lineage>
</organism>
<dbReference type="RefSeq" id="WP_003133477.1">
    <property type="nucleotide sequence ID" value="NZ_AP026069.1"/>
</dbReference>
<evidence type="ECO:0000256" key="9">
    <source>
        <dbReference type="ARBA" id="ARBA00049535"/>
    </source>
</evidence>
<feature type="binding site" evidence="12">
    <location>
        <begin position="100"/>
        <end position="101"/>
    </location>
    <ligand>
        <name>ATP</name>
        <dbReference type="ChEBI" id="CHEBI:30616"/>
    </ligand>
</feature>
<comment type="subcellular location">
    <subcellularLocation>
        <location evidence="12">Cytoplasm</location>
    </subcellularLocation>
</comment>
<dbReference type="OrthoDB" id="9777067at2"/>
<dbReference type="NCBIfam" id="TIGR01251">
    <property type="entry name" value="ribP_PPkin"/>
    <property type="match status" value="1"/>
</dbReference>
<keyword evidence="7 12" id="KW-0067">ATP-binding</keyword>
<evidence type="ECO:0000256" key="2">
    <source>
        <dbReference type="ARBA" id="ARBA00022679"/>
    </source>
</evidence>
<feature type="binding site" evidence="12">
    <location>
        <begin position="41"/>
        <end position="43"/>
    </location>
    <ligand>
        <name>ATP</name>
        <dbReference type="ChEBI" id="CHEBI:30616"/>
    </ligand>
</feature>
<comment type="caution">
    <text evidence="12">Part of a set of proteins in which some residues (ACT_SITE, NP_BIND, REGION and BINDING) are not conserved.</text>
</comment>
<evidence type="ECO:0000256" key="1">
    <source>
        <dbReference type="ARBA" id="ARBA00004996"/>
    </source>
</evidence>
<dbReference type="Proteomes" id="UP000181969">
    <property type="component" value="Unassembled WGS sequence"/>
</dbReference>
<gene>
    <name evidence="14" type="primary">prs2</name>
    <name evidence="12" type="synonym">prs</name>
    <name evidence="14" type="ORF">ikelab_19750</name>
    <name evidence="17" type="ORF">OF801_08545</name>
    <name evidence="18" type="ORF">PWF74_07700</name>
    <name evidence="15" type="ORF">QHR29_08185</name>
    <name evidence="16" type="ORF">SAMN05216438_10669</name>
</gene>
<sequence length="321" mass="35307">MTYSDAQLKLFSLNSNPELAEKISKIMDVPLGKVTSKQFSDGEIMINMEESVRNHDVYIIQSTSCPVNDNIWELLIMIDACVRASAHSVNIVMPYFGYARQDRTASSREPITAKLVADMLVKAGADRVLTLDIHAVQVQGFFDIPVDNLFTVPLFAEYYMNQGLSGDDVVVVAPKNSGIKRARSLAEYLEAPIAIVDYEDDDAKRENGYIIGNVEGKKVILIDDILNTGVTFSNAASVVREAGAGDVYAVASHGLFTKTAADLLEKSGICEVLVTDSVATKNRKPNNVKYLSVDKHMADAILRIHEGRPVSPLFKFDKNQD</sequence>
<dbReference type="CDD" id="cd06223">
    <property type="entry name" value="PRTases_typeI"/>
    <property type="match status" value="1"/>
</dbReference>
<dbReference type="PANTHER" id="PTHR10210">
    <property type="entry name" value="RIBOSE-PHOSPHATE DIPHOSPHOKINASE FAMILY MEMBER"/>
    <property type="match status" value="1"/>
</dbReference>
<dbReference type="Pfam" id="PF13793">
    <property type="entry name" value="Pribosyltran_N"/>
    <property type="match status" value="1"/>
</dbReference>
<dbReference type="SUPFAM" id="SSF53271">
    <property type="entry name" value="PRTase-like"/>
    <property type="match status" value="2"/>
</dbReference>
<comment type="subunit">
    <text evidence="12">Homohexamer.</text>
</comment>
<evidence type="ECO:0000313" key="15">
    <source>
        <dbReference type="EMBL" id="MDH7960442.1"/>
    </source>
</evidence>
<keyword evidence="4 12" id="KW-0545">Nucleotide biosynthesis</keyword>
<keyword evidence="3 12" id="KW-0479">Metal-binding</keyword>
<reference evidence="18" key="4">
    <citation type="submission" date="2023-02" db="EMBL/GenBank/DDBJ databases">
        <title>Comparative genomics and fermentation flavor characterization of five lactic acid bacteria reveal flavor biosynthesis metabolic pathways in fermented muskmelon puree.</title>
        <authorList>
            <person name="Yuan L."/>
            <person name="Li M."/>
            <person name="Xu X."/>
            <person name="Lao F."/>
            <person name="Wu J."/>
        </authorList>
    </citation>
    <scope>NUCLEOTIDE SEQUENCE</scope>
    <source>
        <strain evidence="18">Pa-2</strain>
    </source>
</reference>
<dbReference type="InterPro" id="IPR029057">
    <property type="entry name" value="PRTase-like"/>
</dbReference>
<dbReference type="EC" id="2.7.6.1" evidence="12"/>
<evidence type="ECO:0000259" key="13">
    <source>
        <dbReference type="Pfam" id="PF13793"/>
    </source>
</evidence>
<comment type="cofactor">
    <cofactor evidence="12">
        <name>Mg(2+)</name>
        <dbReference type="ChEBI" id="CHEBI:18420"/>
    </cofactor>
    <text evidence="12">Binds 1 Mg(2+) ion per subunit.</text>
</comment>
<reference evidence="16 19" key="1">
    <citation type="submission" date="2016-10" db="EMBL/GenBank/DDBJ databases">
        <authorList>
            <person name="de Groot N.N."/>
        </authorList>
    </citation>
    <scope>NUCLEOTIDE SEQUENCE [LARGE SCALE GENOMIC DNA]</scope>
    <source>
        <strain evidence="16 19">M79</strain>
    </source>
</reference>
<evidence type="ECO:0000256" key="10">
    <source>
        <dbReference type="ARBA" id="ARBA00054914"/>
    </source>
</evidence>
<evidence type="ECO:0000256" key="5">
    <source>
        <dbReference type="ARBA" id="ARBA00022741"/>
    </source>
</evidence>
<dbReference type="InterPro" id="IPR029099">
    <property type="entry name" value="Pribosyltran_N"/>
</dbReference>
<dbReference type="GO" id="GO:0016301">
    <property type="term" value="F:kinase activity"/>
    <property type="evidence" value="ECO:0007669"/>
    <property type="project" value="UniProtKB-KW"/>
</dbReference>
<dbReference type="GO" id="GO:0004749">
    <property type="term" value="F:ribose phosphate diphosphokinase activity"/>
    <property type="evidence" value="ECO:0007669"/>
    <property type="project" value="UniProtKB-UniRule"/>
</dbReference>
<evidence type="ECO:0000313" key="18">
    <source>
        <dbReference type="EMBL" id="WEA13394.1"/>
    </source>
</evidence>
<keyword evidence="5 12" id="KW-0547">Nucleotide-binding</keyword>
<dbReference type="PANTHER" id="PTHR10210:SF41">
    <property type="entry name" value="RIBOSE-PHOSPHATE PYROPHOSPHOKINASE 1, CHLOROPLASTIC"/>
    <property type="match status" value="1"/>
</dbReference>
<keyword evidence="2 12" id="KW-0808">Transferase</keyword>
<dbReference type="Proteomes" id="UP001157396">
    <property type="component" value="Unassembled WGS sequence"/>
</dbReference>